<sequence>MTDKDWIRVQVGFGISERGMEWEKGRREKADRKPCSGGSDVEGELTITRVGQFSEGTMHILGNNVIVLVPV</sequence>
<accession>A0A8X6PXK6</accession>
<organism evidence="1 2">
    <name type="scientific">Nephila pilipes</name>
    <name type="common">Giant wood spider</name>
    <name type="synonym">Nephila maculata</name>
    <dbReference type="NCBI Taxonomy" id="299642"/>
    <lineage>
        <taxon>Eukaryota</taxon>
        <taxon>Metazoa</taxon>
        <taxon>Ecdysozoa</taxon>
        <taxon>Arthropoda</taxon>
        <taxon>Chelicerata</taxon>
        <taxon>Arachnida</taxon>
        <taxon>Araneae</taxon>
        <taxon>Araneomorphae</taxon>
        <taxon>Entelegynae</taxon>
        <taxon>Araneoidea</taxon>
        <taxon>Nephilidae</taxon>
        <taxon>Nephila</taxon>
    </lineage>
</organism>
<protein>
    <submittedName>
        <fullName evidence="1">Uncharacterized protein</fullName>
    </submittedName>
</protein>
<gene>
    <name evidence="1" type="ORF">NPIL_478081</name>
</gene>
<keyword evidence="2" id="KW-1185">Reference proteome</keyword>
<comment type="caution">
    <text evidence="1">The sequence shown here is derived from an EMBL/GenBank/DDBJ whole genome shotgun (WGS) entry which is preliminary data.</text>
</comment>
<dbReference type="AlphaFoldDB" id="A0A8X6PXK6"/>
<evidence type="ECO:0000313" key="1">
    <source>
        <dbReference type="EMBL" id="GFT85500.1"/>
    </source>
</evidence>
<dbReference type="Proteomes" id="UP000887013">
    <property type="component" value="Unassembled WGS sequence"/>
</dbReference>
<proteinExistence type="predicted"/>
<name>A0A8X6PXK6_NEPPI</name>
<reference evidence="1" key="1">
    <citation type="submission" date="2020-08" db="EMBL/GenBank/DDBJ databases">
        <title>Multicomponent nature underlies the extraordinary mechanical properties of spider dragline silk.</title>
        <authorList>
            <person name="Kono N."/>
            <person name="Nakamura H."/>
            <person name="Mori M."/>
            <person name="Yoshida Y."/>
            <person name="Ohtoshi R."/>
            <person name="Malay A.D."/>
            <person name="Moran D.A.P."/>
            <person name="Tomita M."/>
            <person name="Numata K."/>
            <person name="Arakawa K."/>
        </authorList>
    </citation>
    <scope>NUCLEOTIDE SEQUENCE</scope>
</reference>
<dbReference type="EMBL" id="BMAW01023919">
    <property type="protein sequence ID" value="GFT85500.1"/>
    <property type="molecule type" value="Genomic_DNA"/>
</dbReference>
<evidence type="ECO:0000313" key="2">
    <source>
        <dbReference type="Proteomes" id="UP000887013"/>
    </source>
</evidence>